<dbReference type="AlphaFoldDB" id="A0A7S8DFE5"/>
<dbReference type="EMBL" id="CP064750">
    <property type="protein sequence ID" value="QPC67474.1"/>
    <property type="molecule type" value="Genomic_DNA"/>
</dbReference>
<accession>A0A7S8DFE5</accession>
<name>A0A7S8DFE5_FUSCU</name>
<sequence length="67" mass="7612">MDSSDTFLAIHMMYRQEVRILTRHNGLMRALPPRSRPPVQKVASTGLIETHRPLFAACGPRGSWPRV</sequence>
<reference evidence="1" key="1">
    <citation type="submission" date="2020-11" db="EMBL/GenBank/DDBJ databases">
        <title>The chromosome-scale genome resource for two endophytic Fusarium species: F. culmorum and F. pseudograminearum.</title>
        <authorList>
            <person name="Yuan Z."/>
        </authorList>
    </citation>
    <scope>NUCLEOTIDE SEQUENCE</scope>
    <source>
        <strain evidence="1">Class2-1B</strain>
    </source>
</reference>
<organism evidence="1 2">
    <name type="scientific">Fusarium culmorum</name>
    <dbReference type="NCBI Taxonomy" id="5516"/>
    <lineage>
        <taxon>Eukaryota</taxon>
        <taxon>Fungi</taxon>
        <taxon>Dikarya</taxon>
        <taxon>Ascomycota</taxon>
        <taxon>Pezizomycotina</taxon>
        <taxon>Sordariomycetes</taxon>
        <taxon>Hypocreomycetidae</taxon>
        <taxon>Hypocreales</taxon>
        <taxon>Nectriaceae</taxon>
        <taxon>Fusarium</taxon>
    </lineage>
</organism>
<evidence type="ECO:0000313" key="1">
    <source>
        <dbReference type="EMBL" id="QPC67474.1"/>
    </source>
</evidence>
<gene>
    <name evidence="1" type="ORF">HYE67_009705</name>
</gene>
<dbReference type="Proteomes" id="UP000663297">
    <property type="component" value="Chromosome 4"/>
</dbReference>
<proteinExistence type="predicted"/>
<protein>
    <submittedName>
        <fullName evidence="1">Uncharacterized protein</fullName>
    </submittedName>
</protein>
<evidence type="ECO:0000313" key="2">
    <source>
        <dbReference type="Proteomes" id="UP000663297"/>
    </source>
</evidence>